<dbReference type="Gene3D" id="3.40.50.1000">
    <property type="entry name" value="HAD superfamily/HAD-like"/>
    <property type="match status" value="1"/>
</dbReference>
<reference evidence="1 2" key="1">
    <citation type="submission" date="2018-12" db="EMBL/GenBank/DDBJ databases">
        <authorList>
            <person name="Grouzdev D.S."/>
            <person name="Krutkina M.S."/>
        </authorList>
    </citation>
    <scope>NUCLEOTIDE SEQUENCE [LARGE SCALE GENOMIC DNA]</scope>
    <source>
        <strain evidence="1 2">RmlP026</strain>
    </source>
</reference>
<dbReference type="SUPFAM" id="SSF56784">
    <property type="entry name" value="HAD-like"/>
    <property type="match status" value="1"/>
</dbReference>
<accession>A0A4Q2TYB3</accession>
<dbReference type="OrthoDB" id="954467at2"/>
<gene>
    <name evidence="1" type="ORF">D3273_25780</name>
</gene>
<dbReference type="AlphaFoldDB" id="A0A4Q2TYB3"/>
<organism evidence="1 2">
    <name type="scientific">Lichenibacterium minor</name>
    <dbReference type="NCBI Taxonomy" id="2316528"/>
    <lineage>
        <taxon>Bacteria</taxon>
        <taxon>Pseudomonadati</taxon>
        <taxon>Pseudomonadota</taxon>
        <taxon>Alphaproteobacteria</taxon>
        <taxon>Hyphomicrobiales</taxon>
        <taxon>Lichenihabitantaceae</taxon>
        <taxon>Lichenibacterium</taxon>
    </lineage>
</organism>
<comment type="caution">
    <text evidence="1">The sequence shown here is derived from an EMBL/GenBank/DDBJ whole genome shotgun (WGS) entry which is preliminary data.</text>
</comment>
<dbReference type="InterPro" id="IPR036412">
    <property type="entry name" value="HAD-like_sf"/>
</dbReference>
<reference evidence="1 2" key="2">
    <citation type="submission" date="2019-02" db="EMBL/GenBank/DDBJ databases">
        <title>'Lichenibacterium ramalinii' gen. nov. sp. nov., 'Lichenibacterium minor' gen. nov. sp. nov.</title>
        <authorList>
            <person name="Pankratov T."/>
        </authorList>
    </citation>
    <scope>NUCLEOTIDE SEQUENCE [LARGE SCALE GENOMIC DNA]</scope>
    <source>
        <strain evidence="1 2">RmlP026</strain>
    </source>
</reference>
<protein>
    <submittedName>
        <fullName evidence="1">Uncharacterized protein</fullName>
    </submittedName>
</protein>
<evidence type="ECO:0000313" key="2">
    <source>
        <dbReference type="Proteomes" id="UP000290759"/>
    </source>
</evidence>
<evidence type="ECO:0000313" key="1">
    <source>
        <dbReference type="EMBL" id="RYC29089.1"/>
    </source>
</evidence>
<name>A0A4Q2TYB3_9HYPH</name>
<dbReference type="Proteomes" id="UP000290759">
    <property type="component" value="Unassembled WGS sequence"/>
</dbReference>
<proteinExistence type="predicted"/>
<sequence length="219" mass="24522">MSDEPEIDRKKLICLDVDGVVHGYQSGWKGADQMPDDPVPGAMEAIRTYVGRFRVALYSSRSGQPGGLPAKQHWLHMHLMRSLGAEEGARVFDAVEWPTSKPPAHVTLDDRAIRFRGRWPEPEDIDAFRPWDKGGNRALLVDVPDDALVAELSRRGLRYVRDFDPDGRCVSGEDLLREILAHDDDAGSIVSRLRDGGIDLVRVEEPYPETDEDEEDAHG</sequence>
<dbReference type="RefSeq" id="WP_129229826.1">
    <property type="nucleotide sequence ID" value="NZ_QYBB01000071.1"/>
</dbReference>
<keyword evidence="2" id="KW-1185">Reference proteome</keyword>
<dbReference type="EMBL" id="QYBB01000071">
    <property type="protein sequence ID" value="RYC29089.1"/>
    <property type="molecule type" value="Genomic_DNA"/>
</dbReference>
<dbReference type="InterPro" id="IPR023214">
    <property type="entry name" value="HAD_sf"/>
</dbReference>